<feature type="region of interest" description="Disordered" evidence="1">
    <location>
        <begin position="68"/>
        <end position="114"/>
    </location>
</feature>
<sequence length="376" mass="38466">MNDSQETLAADRHRLLREHVMSEIAAEAARGTEAKAPRSRRRLVWLVASPVAVGAVAAVTLVVPGGHESGSGPAGPGTPTVSVSSAATTPASPTTSASPSATASASGTASASPTVAPTDAAGLLAQAARAAASRPDPHAKNGQFTYQRLLQDGDLESRRERRMWFSVDGRSEGLIVDPGMPGPQGGDRNPWPAPLGKAEGAPREASFSTQTYAFLASLPTDPEGLLQALLNADRSKMVAGMPMTKELRYQIAFGDVQMAFMNVTAPPAVQAALMQAAAKLPGTSVVADEVDAAGRHGVAVVGMNGTMRVSLIFDTTTGAFLGVREVLLKDLPPVGADGLPPVGEPSPGANKGKGYTHSSAVFEAGIVDHAGDGLKG</sequence>
<dbReference type="Proteomes" id="UP001596067">
    <property type="component" value="Unassembled WGS sequence"/>
</dbReference>
<reference evidence="4" key="1">
    <citation type="journal article" date="2019" name="Int. J. Syst. Evol. Microbiol.">
        <title>The Global Catalogue of Microorganisms (GCM) 10K type strain sequencing project: providing services to taxonomists for standard genome sequencing and annotation.</title>
        <authorList>
            <consortium name="The Broad Institute Genomics Platform"/>
            <consortium name="The Broad Institute Genome Sequencing Center for Infectious Disease"/>
            <person name="Wu L."/>
            <person name="Ma J."/>
        </authorList>
    </citation>
    <scope>NUCLEOTIDE SEQUENCE [LARGE SCALE GENOMIC DNA]</scope>
    <source>
        <strain evidence="4">CGMCC 4.1469</strain>
    </source>
</reference>
<evidence type="ECO:0000256" key="1">
    <source>
        <dbReference type="SAM" id="MobiDB-lite"/>
    </source>
</evidence>
<feature type="compositionally biased region" description="Low complexity" evidence="1">
    <location>
        <begin position="77"/>
        <end position="114"/>
    </location>
</feature>
<dbReference type="EMBL" id="JBHSOD010000078">
    <property type="protein sequence ID" value="MFC5890332.1"/>
    <property type="molecule type" value="Genomic_DNA"/>
</dbReference>
<protein>
    <submittedName>
        <fullName evidence="3">CU044_5270 family protein</fullName>
    </submittedName>
</protein>
<keyword evidence="4" id="KW-1185">Reference proteome</keyword>
<accession>A0ABW1F7E7</accession>
<feature type="transmembrane region" description="Helical" evidence="2">
    <location>
        <begin position="43"/>
        <end position="63"/>
    </location>
</feature>
<gene>
    <name evidence="3" type="ORF">ACFP0N_35795</name>
</gene>
<evidence type="ECO:0000313" key="3">
    <source>
        <dbReference type="EMBL" id="MFC5890332.1"/>
    </source>
</evidence>
<proteinExistence type="predicted"/>
<dbReference type="InterPro" id="IPR047789">
    <property type="entry name" value="CU044_5270-like"/>
</dbReference>
<evidence type="ECO:0000256" key="2">
    <source>
        <dbReference type="SAM" id="Phobius"/>
    </source>
</evidence>
<comment type="caution">
    <text evidence="3">The sequence shown here is derived from an EMBL/GenBank/DDBJ whole genome shotgun (WGS) entry which is preliminary data.</text>
</comment>
<keyword evidence="2" id="KW-0812">Transmembrane</keyword>
<feature type="region of interest" description="Disordered" evidence="1">
    <location>
        <begin position="126"/>
        <end position="147"/>
    </location>
</feature>
<evidence type="ECO:0000313" key="4">
    <source>
        <dbReference type="Proteomes" id="UP001596067"/>
    </source>
</evidence>
<name>A0ABW1F7E7_9ACTN</name>
<dbReference type="NCBIfam" id="NF038083">
    <property type="entry name" value="CU044_5270_fam"/>
    <property type="match status" value="1"/>
</dbReference>
<organism evidence="3 4">
    <name type="scientific">Kitasatospora aburaviensis</name>
    <dbReference type="NCBI Taxonomy" id="67265"/>
    <lineage>
        <taxon>Bacteria</taxon>
        <taxon>Bacillati</taxon>
        <taxon>Actinomycetota</taxon>
        <taxon>Actinomycetes</taxon>
        <taxon>Kitasatosporales</taxon>
        <taxon>Streptomycetaceae</taxon>
        <taxon>Kitasatospora</taxon>
    </lineage>
</organism>
<keyword evidence="2" id="KW-1133">Transmembrane helix</keyword>
<keyword evidence="2" id="KW-0472">Membrane</keyword>
<dbReference type="RefSeq" id="WP_313767654.1">
    <property type="nucleotide sequence ID" value="NZ_BAAAVH010000016.1"/>
</dbReference>